<proteinExistence type="predicted"/>
<dbReference type="InterPro" id="IPR042360">
    <property type="entry name" value="AIMP2"/>
</dbReference>
<dbReference type="InterPro" id="IPR041503">
    <property type="entry name" value="AIMP2_thioredoxin"/>
</dbReference>
<gene>
    <name evidence="6" type="ORF">NQ314_019214</name>
</gene>
<dbReference type="GO" id="GO:0005737">
    <property type="term" value="C:cytoplasm"/>
    <property type="evidence" value="ECO:0007669"/>
    <property type="project" value="UniProtKB-SubCell"/>
</dbReference>
<feature type="coiled-coil region" evidence="4">
    <location>
        <begin position="35"/>
        <end position="62"/>
    </location>
</feature>
<evidence type="ECO:0000313" key="6">
    <source>
        <dbReference type="EMBL" id="KAJ8928263.1"/>
    </source>
</evidence>
<feature type="domain" description="AIMP2 thioredoxin-like" evidence="5">
    <location>
        <begin position="89"/>
        <end position="163"/>
    </location>
</feature>
<keyword evidence="2" id="KW-0963">Cytoplasm</keyword>
<evidence type="ECO:0000256" key="3">
    <source>
        <dbReference type="ARBA" id="ARBA00022917"/>
    </source>
</evidence>
<dbReference type="AlphaFoldDB" id="A0AAV8WPJ5"/>
<evidence type="ECO:0000256" key="1">
    <source>
        <dbReference type="ARBA" id="ARBA00004496"/>
    </source>
</evidence>
<sequence>MVDGSTETVSLSGKKLDIFDQVKQFLKNNHKIPGMAELEAKQEDILKQLAELKNQILSIKSDLKISSVPSAKCAVNFSSSTYSGTTNDSLPDIVINANPTSPPYSLEIVQKLLQDTVTLTFSTHLHSTVSSLTEDAKKLENILVNFVPKANVSNVNVRLIWKN</sequence>
<comment type="subcellular location">
    <subcellularLocation>
        <location evidence="1">Cytoplasm</location>
    </subcellularLocation>
</comment>
<keyword evidence="4" id="KW-0175">Coiled coil</keyword>
<dbReference type="GO" id="GO:0006412">
    <property type="term" value="P:translation"/>
    <property type="evidence" value="ECO:0007669"/>
    <property type="project" value="UniProtKB-KW"/>
</dbReference>
<evidence type="ECO:0000259" key="5">
    <source>
        <dbReference type="Pfam" id="PF18569"/>
    </source>
</evidence>
<dbReference type="PANTHER" id="PTHR13438:SF2">
    <property type="entry name" value="AMINOACYL TRNA SYNTHASE COMPLEX-INTERACTING MULTIFUNCTIONAL PROTEIN 2"/>
    <property type="match status" value="1"/>
</dbReference>
<dbReference type="GO" id="GO:0017101">
    <property type="term" value="C:aminoacyl-tRNA synthetase multienzyme complex"/>
    <property type="evidence" value="ECO:0007669"/>
    <property type="project" value="InterPro"/>
</dbReference>
<comment type="caution">
    <text evidence="6">The sequence shown here is derived from an EMBL/GenBank/DDBJ whole genome shotgun (WGS) entry which is preliminary data.</text>
</comment>
<name>A0AAV8WPJ5_9CUCU</name>
<dbReference type="PANTHER" id="PTHR13438">
    <property type="entry name" value="AMINOACYL TRNA SYNTHASE COMPLEX-INTERACTING MULTIFUNCTIONAL PROTEIN"/>
    <property type="match status" value="1"/>
</dbReference>
<evidence type="ECO:0000256" key="2">
    <source>
        <dbReference type="ARBA" id="ARBA00022490"/>
    </source>
</evidence>
<evidence type="ECO:0000313" key="7">
    <source>
        <dbReference type="Proteomes" id="UP001162156"/>
    </source>
</evidence>
<protein>
    <recommendedName>
        <fullName evidence="5">AIMP2 thioredoxin-like domain-containing protein</fullName>
    </recommendedName>
</protein>
<organism evidence="6 7">
    <name type="scientific">Rhamnusium bicolor</name>
    <dbReference type="NCBI Taxonomy" id="1586634"/>
    <lineage>
        <taxon>Eukaryota</taxon>
        <taxon>Metazoa</taxon>
        <taxon>Ecdysozoa</taxon>
        <taxon>Arthropoda</taxon>
        <taxon>Hexapoda</taxon>
        <taxon>Insecta</taxon>
        <taxon>Pterygota</taxon>
        <taxon>Neoptera</taxon>
        <taxon>Endopterygota</taxon>
        <taxon>Coleoptera</taxon>
        <taxon>Polyphaga</taxon>
        <taxon>Cucujiformia</taxon>
        <taxon>Chrysomeloidea</taxon>
        <taxon>Cerambycidae</taxon>
        <taxon>Lepturinae</taxon>
        <taxon>Rhagiini</taxon>
        <taxon>Rhamnusium</taxon>
    </lineage>
</organism>
<dbReference type="EMBL" id="JANEYF010005422">
    <property type="protein sequence ID" value="KAJ8928263.1"/>
    <property type="molecule type" value="Genomic_DNA"/>
</dbReference>
<keyword evidence="7" id="KW-1185">Reference proteome</keyword>
<evidence type="ECO:0000256" key="4">
    <source>
        <dbReference type="SAM" id="Coils"/>
    </source>
</evidence>
<accession>A0AAV8WPJ5</accession>
<dbReference type="Pfam" id="PF18569">
    <property type="entry name" value="Thioredoxin_16"/>
    <property type="match status" value="1"/>
</dbReference>
<dbReference type="Proteomes" id="UP001162156">
    <property type="component" value="Unassembled WGS sequence"/>
</dbReference>
<keyword evidence="3" id="KW-0648">Protein biosynthesis</keyword>
<reference evidence="6" key="1">
    <citation type="journal article" date="2023" name="Insect Mol. Biol.">
        <title>Genome sequencing provides insights into the evolution of gene families encoding plant cell wall-degrading enzymes in longhorned beetles.</title>
        <authorList>
            <person name="Shin N.R."/>
            <person name="Okamura Y."/>
            <person name="Kirsch R."/>
            <person name="Pauchet Y."/>
        </authorList>
    </citation>
    <scope>NUCLEOTIDE SEQUENCE</scope>
    <source>
        <strain evidence="6">RBIC_L_NR</strain>
    </source>
</reference>
<dbReference type="Gene3D" id="1.20.1050.130">
    <property type="match status" value="1"/>
</dbReference>
<feature type="non-terminal residue" evidence="6">
    <location>
        <position position="163"/>
    </location>
</feature>